<reference evidence="2 3" key="1">
    <citation type="journal article" date="2023" name="Mol. Ecol. Resour.">
        <title>Chromosome-level genome assembly of a triploid poplar Populus alba 'Berolinensis'.</title>
        <authorList>
            <person name="Chen S."/>
            <person name="Yu Y."/>
            <person name="Wang X."/>
            <person name="Wang S."/>
            <person name="Zhang T."/>
            <person name="Zhou Y."/>
            <person name="He R."/>
            <person name="Meng N."/>
            <person name="Wang Y."/>
            <person name="Liu W."/>
            <person name="Liu Z."/>
            <person name="Liu J."/>
            <person name="Guo Q."/>
            <person name="Huang H."/>
            <person name="Sederoff R.R."/>
            <person name="Wang G."/>
            <person name="Qu G."/>
            <person name="Chen S."/>
        </authorList>
    </citation>
    <scope>NUCLEOTIDE SEQUENCE [LARGE SCALE GENOMIC DNA]</scope>
    <source>
        <strain evidence="2">SC-2020</strain>
    </source>
</reference>
<name>A0AAD6RSQ7_9ROSI</name>
<proteinExistence type="predicted"/>
<accession>A0AAD6RSQ7</accession>
<gene>
    <name evidence="2" type="ORF">NC653_003810</name>
</gene>
<evidence type="ECO:0000313" key="2">
    <source>
        <dbReference type="EMBL" id="KAJ7014312.1"/>
    </source>
</evidence>
<organism evidence="2 3">
    <name type="scientific">Populus alba x Populus x berolinensis</name>
    <dbReference type="NCBI Taxonomy" id="444605"/>
    <lineage>
        <taxon>Eukaryota</taxon>
        <taxon>Viridiplantae</taxon>
        <taxon>Streptophyta</taxon>
        <taxon>Embryophyta</taxon>
        <taxon>Tracheophyta</taxon>
        <taxon>Spermatophyta</taxon>
        <taxon>Magnoliopsida</taxon>
        <taxon>eudicotyledons</taxon>
        <taxon>Gunneridae</taxon>
        <taxon>Pentapetalae</taxon>
        <taxon>rosids</taxon>
        <taxon>fabids</taxon>
        <taxon>Malpighiales</taxon>
        <taxon>Salicaceae</taxon>
        <taxon>Saliceae</taxon>
        <taxon>Populus</taxon>
    </lineage>
</organism>
<feature type="compositionally biased region" description="Polar residues" evidence="1">
    <location>
        <begin position="1"/>
        <end position="19"/>
    </location>
</feature>
<dbReference type="Proteomes" id="UP001164929">
    <property type="component" value="Chromosome 1"/>
</dbReference>
<sequence length="89" mass="10263">MGHRNQIQLKRQARSSNVTWRPRGRISDITGRGSSFPPLSNMDSIKTLKQAHWICSSMASGKKQECLEVLLQPKDFMFQKFPEKRTNKS</sequence>
<dbReference type="AlphaFoldDB" id="A0AAD6RSQ7"/>
<keyword evidence="3" id="KW-1185">Reference proteome</keyword>
<protein>
    <submittedName>
        <fullName evidence="2">Uncharacterized protein</fullName>
    </submittedName>
</protein>
<evidence type="ECO:0000313" key="3">
    <source>
        <dbReference type="Proteomes" id="UP001164929"/>
    </source>
</evidence>
<evidence type="ECO:0000256" key="1">
    <source>
        <dbReference type="SAM" id="MobiDB-lite"/>
    </source>
</evidence>
<dbReference type="EMBL" id="JAQIZT010000001">
    <property type="protein sequence ID" value="KAJ7014312.1"/>
    <property type="molecule type" value="Genomic_DNA"/>
</dbReference>
<feature type="region of interest" description="Disordered" evidence="1">
    <location>
        <begin position="1"/>
        <end position="40"/>
    </location>
</feature>
<comment type="caution">
    <text evidence="2">The sequence shown here is derived from an EMBL/GenBank/DDBJ whole genome shotgun (WGS) entry which is preliminary data.</text>
</comment>